<feature type="region of interest" description="Disordered" evidence="1">
    <location>
        <begin position="105"/>
        <end position="132"/>
    </location>
</feature>
<proteinExistence type="predicted"/>
<comment type="caution">
    <text evidence="2">The sequence shown here is derived from an EMBL/GenBank/DDBJ whole genome shotgun (WGS) entry which is preliminary data.</text>
</comment>
<evidence type="ECO:0000313" key="2">
    <source>
        <dbReference type="EMBL" id="POY71744.1"/>
    </source>
</evidence>
<sequence length="204" mass="22738">MSVPGYILSLDGVPATLQADETYLRELLTPHEAVLWCPYTSLPGKIFVLFETDVNASNAHGRLHLTPLPLPHLGHIHTAIVGQPEIALPQAELKTLVDRLASMTAEAEPDQPETAGGTAAGPARDGRRHRRRIRRGIDDRRLDLLERRPCLHCATNRQYVAFDFRLRGIEVAPGCEMSKSFVRRILEQSIDPAWLDDISARGLR</sequence>
<gene>
    <name evidence="2" type="ORF">BMF94_5105</name>
</gene>
<accession>A0A2S5B4P2</accession>
<evidence type="ECO:0000256" key="1">
    <source>
        <dbReference type="SAM" id="MobiDB-lite"/>
    </source>
</evidence>
<organism evidence="2 3">
    <name type="scientific">Rhodotorula taiwanensis</name>
    <dbReference type="NCBI Taxonomy" id="741276"/>
    <lineage>
        <taxon>Eukaryota</taxon>
        <taxon>Fungi</taxon>
        <taxon>Dikarya</taxon>
        <taxon>Basidiomycota</taxon>
        <taxon>Pucciniomycotina</taxon>
        <taxon>Microbotryomycetes</taxon>
        <taxon>Sporidiobolales</taxon>
        <taxon>Sporidiobolaceae</taxon>
        <taxon>Rhodotorula</taxon>
    </lineage>
</organism>
<protein>
    <submittedName>
        <fullName evidence="2">Uncharacterized protein</fullName>
    </submittedName>
</protein>
<dbReference type="Proteomes" id="UP000237144">
    <property type="component" value="Unassembled WGS sequence"/>
</dbReference>
<keyword evidence="3" id="KW-1185">Reference proteome</keyword>
<reference evidence="2 3" key="1">
    <citation type="journal article" date="2018" name="Front. Microbiol.">
        <title>Prospects for Fungal Bioremediation of Acidic Radioactive Waste Sites: Characterization and Genome Sequence of Rhodotorula taiwanensis MD1149.</title>
        <authorList>
            <person name="Tkavc R."/>
            <person name="Matrosova V.Y."/>
            <person name="Grichenko O.E."/>
            <person name="Gostincar C."/>
            <person name="Volpe R.P."/>
            <person name="Klimenkova P."/>
            <person name="Gaidamakova E.K."/>
            <person name="Zhou C.E."/>
            <person name="Stewart B.J."/>
            <person name="Lyman M.G."/>
            <person name="Malfatti S.A."/>
            <person name="Rubinfeld B."/>
            <person name="Courtot M."/>
            <person name="Singh J."/>
            <person name="Dalgard C.L."/>
            <person name="Hamilton T."/>
            <person name="Frey K.G."/>
            <person name="Gunde-Cimerman N."/>
            <person name="Dugan L."/>
            <person name="Daly M.J."/>
        </authorList>
    </citation>
    <scope>NUCLEOTIDE SEQUENCE [LARGE SCALE GENOMIC DNA]</scope>
    <source>
        <strain evidence="2 3">MD1149</strain>
    </source>
</reference>
<evidence type="ECO:0000313" key="3">
    <source>
        <dbReference type="Proteomes" id="UP000237144"/>
    </source>
</evidence>
<name>A0A2S5B4P2_9BASI</name>
<dbReference type="AlphaFoldDB" id="A0A2S5B4P2"/>
<dbReference type="EMBL" id="PJQD01000072">
    <property type="protein sequence ID" value="POY71744.1"/>
    <property type="molecule type" value="Genomic_DNA"/>
</dbReference>